<gene>
    <name evidence="10" type="primary">cas1</name>
    <name evidence="11" type="ORF">CK510_04505</name>
</gene>
<feature type="binding site" evidence="10">
    <location>
        <position position="158"/>
    </location>
    <ligand>
        <name>Mn(2+)</name>
        <dbReference type="ChEBI" id="CHEBI:29035"/>
    </ligand>
</feature>
<comment type="subunit">
    <text evidence="9 10">Homodimer, forms a heterotetramer with a Cas2 homodimer.</text>
</comment>
<reference evidence="11 12" key="1">
    <citation type="submission" date="2017-08" db="EMBL/GenBank/DDBJ databases">
        <title>Draft genome sequence of filamentous cyanobacterium Calothrix elsteri CCALA 953.</title>
        <authorList>
            <person name="Gagunashvili A.N."/>
            <person name="Elster J."/>
            <person name="Andresson O.S."/>
        </authorList>
    </citation>
    <scope>NUCLEOTIDE SEQUENCE [LARGE SCALE GENOMIC DNA]</scope>
    <source>
        <strain evidence="11 12">CCALA 953</strain>
    </source>
</reference>
<dbReference type="GO" id="GO:0043571">
    <property type="term" value="P:maintenance of CRISPR repeat elements"/>
    <property type="evidence" value="ECO:0007669"/>
    <property type="project" value="UniProtKB-UniRule"/>
</dbReference>
<organism evidence="11 12">
    <name type="scientific">Brunnivagina elsteri CCALA 953</name>
    <dbReference type="NCBI Taxonomy" id="987040"/>
    <lineage>
        <taxon>Bacteria</taxon>
        <taxon>Bacillati</taxon>
        <taxon>Cyanobacteriota</taxon>
        <taxon>Cyanophyceae</taxon>
        <taxon>Nostocales</taxon>
        <taxon>Calotrichaceae</taxon>
        <taxon>Brunnivagina</taxon>
    </lineage>
</organism>
<evidence type="ECO:0000256" key="6">
    <source>
        <dbReference type="ARBA" id="ARBA00023118"/>
    </source>
</evidence>
<dbReference type="HAMAP" id="MF_01470">
    <property type="entry name" value="Cas1"/>
    <property type="match status" value="1"/>
</dbReference>
<dbReference type="GO" id="GO:0016787">
    <property type="term" value="F:hydrolase activity"/>
    <property type="evidence" value="ECO:0007669"/>
    <property type="project" value="UniProtKB-KW"/>
</dbReference>
<dbReference type="EC" id="3.1.-.-" evidence="10"/>
<proteinExistence type="inferred from homology"/>
<evidence type="ECO:0000256" key="3">
    <source>
        <dbReference type="ARBA" id="ARBA00022759"/>
    </source>
</evidence>
<dbReference type="Proteomes" id="UP000218238">
    <property type="component" value="Unassembled WGS sequence"/>
</dbReference>
<comment type="similarity">
    <text evidence="10">Belongs to the CRISPR-associated endonuclease Cas1 family.</text>
</comment>
<feature type="binding site" evidence="10">
    <location>
        <position position="224"/>
    </location>
    <ligand>
        <name>Mn(2+)</name>
        <dbReference type="ChEBI" id="CHEBI:29035"/>
    </ligand>
</feature>
<dbReference type="InterPro" id="IPR050646">
    <property type="entry name" value="Cas1"/>
</dbReference>
<keyword evidence="4 10" id="KW-0378">Hydrolase</keyword>
<evidence type="ECO:0000256" key="1">
    <source>
        <dbReference type="ARBA" id="ARBA00022722"/>
    </source>
</evidence>
<keyword evidence="8 10" id="KW-0464">Manganese</keyword>
<feature type="binding site" evidence="10">
    <location>
        <position position="239"/>
    </location>
    <ligand>
        <name>Mn(2+)</name>
        <dbReference type="ChEBI" id="CHEBI:29035"/>
    </ligand>
</feature>
<keyword evidence="1 10" id="KW-0540">Nuclease</keyword>
<comment type="function">
    <text evidence="10">CRISPR (clustered regularly interspaced short palindromic repeat), is an adaptive immune system that provides protection against mobile genetic elements (viruses, transposable elements and conjugative plasmids). CRISPR clusters contain spacers, sequences complementary to antecedent mobile elements, and target invading nucleic acids. CRISPR clusters are transcribed and processed into CRISPR RNA (crRNA). Acts as a dsDNA endonuclease. Involved in the integration of spacer DNA into the CRISPR cassette.</text>
</comment>
<dbReference type="InterPro" id="IPR042211">
    <property type="entry name" value="CRISPR-assoc_Cas1_N"/>
</dbReference>
<dbReference type="NCBIfam" id="TIGR04093">
    <property type="entry name" value="cas1_CYANO"/>
    <property type="match status" value="1"/>
</dbReference>
<dbReference type="EMBL" id="NTFS01000030">
    <property type="protein sequence ID" value="PAX59904.1"/>
    <property type="molecule type" value="Genomic_DNA"/>
</dbReference>
<dbReference type="NCBIfam" id="TIGR00287">
    <property type="entry name" value="cas1"/>
    <property type="match status" value="1"/>
</dbReference>
<keyword evidence="6 10" id="KW-0051">Antiviral defense</keyword>
<evidence type="ECO:0000256" key="9">
    <source>
        <dbReference type="ARBA" id="ARBA00038592"/>
    </source>
</evidence>
<dbReference type="Gene3D" id="1.20.120.920">
    <property type="entry name" value="CRISPR-associated endonuclease Cas1, C-terminal domain"/>
    <property type="match status" value="1"/>
</dbReference>
<evidence type="ECO:0000256" key="5">
    <source>
        <dbReference type="ARBA" id="ARBA00022842"/>
    </source>
</evidence>
<dbReference type="PANTHER" id="PTHR34353:SF2">
    <property type="entry name" value="CRISPR-ASSOCIATED ENDONUCLEASE CAS1 1"/>
    <property type="match status" value="1"/>
</dbReference>
<evidence type="ECO:0000256" key="7">
    <source>
        <dbReference type="ARBA" id="ARBA00023125"/>
    </source>
</evidence>
<dbReference type="GO" id="GO:0004520">
    <property type="term" value="F:DNA endonuclease activity"/>
    <property type="evidence" value="ECO:0007669"/>
    <property type="project" value="InterPro"/>
</dbReference>
<dbReference type="InterPro" id="IPR023843">
    <property type="entry name" value="CRISPR-assoc_Cas1_cyanobact"/>
</dbReference>
<dbReference type="GO" id="GO:0051607">
    <property type="term" value="P:defense response to virus"/>
    <property type="evidence" value="ECO:0007669"/>
    <property type="project" value="UniProtKB-UniRule"/>
</dbReference>
<dbReference type="InterPro" id="IPR002729">
    <property type="entry name" value="CRISPR-assoc_Cas1"/>
</dbReference>
<protein>
    <recommendedName>
        <fullName evidence="10">CRISPR-associated endonuclease Cas1</fullName>
        <ecNumber evidence="10">3.1.-.-</ecNumber>
    </recommendedName>
</protein>
<dbReference type="InterPro" id="IPR042206">
    <property type="entry name" value="CRISPR-assoc_Cas1_C"/>
</dbReference>
<keyword evidence="12" id="KW-1185">Reference proteome</keyword>
<dbReference type="PANTHER" id="PTHR34353">
    <property type="entry name" value="CRISPR-ASSOCIATED ENDONUCLEASE CAS1 1"/>
    <property type="match status" value="1"/>
</dbReference>
<keyword evidence="7 10" id="KW-0238">DNA-binding</keyword>
<dbReference type="Gene3D" id="3.100.10.20">
    <property type="entry name" value="CRISPR-associated endonuclease Cas1, N-terminal domain"/>
    <property type="match status" value="1"/>
</dbReference>
<evidence type="ECO:0000256" key="2">
    <source>
        <dbReference type="ARBA" id="ARBA00022723"/>
    </source>
</evidence>
<comment type="cofactor">
    <cofactor evidence="10">
        <name>Mg(2+)</name>
        <dbReference type="ChEBI" id="CHEBI:18420"/>
    </cofactor>
    <cofactor evidence="10">
        <name>Mn(2+)</name>
        <dbReference type="ChEBI" id="CHEBI:29035"/>
    </cofactor>
</comment>
<name>A0A2A2TNH6_9CYAN</name>
<dbReference type="GO" id="GO:0003677">
    <property type="term" value="F:DNA binding"/>
    <property type="evidence" value="ECO:0007669"/>
    <property type="project" value="UniProtKB-KW"/>
</dbReference>
<evidence type="ECO:0000313" key="12">
    <source>
        <dbReference type="Proteomes" id="UP000218238"/>
    </source>
</evidence>
<dbReference type="OrthoDB" id="9803119at2"/>
<evidence type="ECO:0000256" key="8">
    <source>
        <dbReference type="ARBA" id="ARBA00023211"/>
    </source>
</evidence>
<evidence type="ECO:0000313" key="11">
    <source>
        <dbReference type="EMBL" id="PAX59904.1"/>
    </source>
</evidence>
<keyword evidence="3 10" id="KW-0255">Endonuclease</keyword>
<accession>A0A2A2TNH6</accession>
<dbReference type="Pfam" id="PF01867">
    <property type="entry name" value="Cas_Cas1"/>
    <property type="match status" value="1"/>
</dbReference>
<dbReference type="RefSeq" id="WP_095720554.1">
    <property type="nucleotide sequence ID" value="NZ_NTFS01000030.1"/>
</dbReference>
<keyword evidence="5 10" id="KW-0460">Magnesium</keyword>
<sequence length="334" mass="37724">MGTVYVTQEDAFIAKVDERLNVKFDKKTILDVPLIKVDGLVVMGRSSISAAAIAELIKNKIPLTFLTINGKYIARLEPEMSKNIFLRNAQWKAAGESIQAIHAAKGFVRGKLKNYRNSLLKTQRNYPDIDTSKGISKIETSLISLEKATTIDSIRGCEGAGSAAYFGCFDDFIRVDNFSFNHRNRRPPIDPVNSLLSLGYSLLRHDIQGALNIVGFDPYLGYLHTERYGRPSLALDLMEEFRPLVVDSLVLGAINRKIFKPSDFETEPVSHAVSLTKEKLHDFLKLYQQRKLDKITHPVLGIKKTYQEIFEIQARLLGKYLMGEIDKYPPLVMK</sequence>
<dbReference type="AlphaFoldDB" id="A0A2A2TNH6"/>
<dbReference type="GO" id="GO:0046872">
    <property type="term" value="F:metal ion binding"/>
    <property type="evidence" value="ECO:0007669"/>
    <property type="project" value="UniProtKB-UniRule"/>
</dbReference>
<evidence type="ECO:0000256" key="4">
    <source>
        <dbReference type="ARBA" id="ARBA00022801"/>
    </source>
</evidence>
<keyword evidence="2 10" id="KW-0479">Metal-binding</keyword>
<evidence type="ECO:0000256" key="10">
    <source>
        <dbReference type="HAMAP-Rule" id="MF_01470"/>
    </source>
</evidence>
<comment type="caution">
    <text evidence="11">The sequence shown here is derived from an EMBL/GenBank/DDBJ whole genome shotgun (WGS) entry which is preliminary data.</text>
</comment>